<organism evidence="1 2">
    <name type="scientific">Diphasiastrum complanatum</name>
    <name type="common">Issler's clubmoss</name>
    <name type="synonym">Lycopodium complanatum</name>
    <dbReference type="NCBI Taxonomy" id="34168"/>
    <lineage>
        <taxon>Eukaryota</taxon>
        <taxon>Viridiplantae</taxon>
        <taxon>Streptophyta</taxon>
        <taxon>Embryophyta</taxon>
        <taxon>Tracheophyta</taxon>
        <taxon>Lycopodiopsida</taxon>
        <taxon>Lycopodiales</taxon>
        <taxon>Lycopodiaceae</taxon>
        <taxon>Lycopodioideae</taxon>
        <taxon>Diphasiastrum</taxon>
    </lineage>
</organism>
<dbReference type="Proteomes" id="UP001162992">
    <property type="component" value="Chromosome 11"/>
</dbReference>
<evidence type="ECO:0000313" key="1">
    <source>
        <dbReference type="EMBL" id="KAJ7537346.1"/>
    </source>
</evidence>
<reference evidence="2" key="1">
    <citation type="journal article" date="2024" name="Proc. Natl. Acad. Sci. U.S.A.">
        <title>Extraordinary preservation of gene collinearity over three hundred million years revealed in homosporous lycophytes.</title>
        <authorList>
            <person name="Li C."/>
            <person name="Wickell D."/>
            <person name="Kuo L.Y."/>
            <person name="Chen X."/>
            <person name="Nie B."/>
            <person name="Liao X."/>
            <person name="Peng D."/>
            <person name="Ji J."/>
            <person name="Jenkins J."/>
            <person name="Williams M."/>
            <person name="Shu S."/>
            <person name="Plott C."/>
            <person name="Barry K."/>
            <person name="Rajasekar S."/>
            <person name="Grimwood J."/>
            <person name="Han X."/>
            <person name="Sun S."/>
            <person name="Hou Z."/>
            <person name="He W."/>
            <person name="Dai G."/>
            <person name="Sun C."/>
            <person name="Schmutz J."/>
            <person name="Leebens-Mack J.H."/>
            <person name="Li F.W."/>
            <person name="Wang L."/>
        </authorList>
    </citation>
    <scope>NUCLEOTIDE SEQUENCE [LARGE SCALE GENOMIC DNA]</scope>
    <source>
        <strain evidence="2">cv. PW_Plant_1</strain>
    </source>
</reference>
<comment type="caution">
    <text evidence="1">The sequence shown here is derived from an EMBL/GenBank/DDBJ whole genome shotgun (WGS) entry which is preliminary data.</text>
</comment>
<dbReference type="EMBL" id="CM055102">
    <property type="protein sequence ID" value="KAJ7537346.1"/>
    <property type="molecule type" value="Genomic_DNA"/>
</dbReference>
<accession>A0ACC2C5U3</accession>
<gene>
    <name evidence="1" type="ORF">O6H91_11G002700</name>
</gene>
<keyword evidence="2" id="KW-1185">Reference proteome</keyword>
<protein>
    <submittedName>
        <fullName evidence="1">Uncharacterized protein</fullName>
    </submittedName>
</protein>
<name>A0ACC2C5U3_DIPCM</name>
<proteinExistence type="predicted"/>
<evidence type="ECO:0000313" key="2">
    <source>
        <dbReference type="Proteomes" id="UP001162992"/>
    </source>
</evidence>
<sequence>MGNCLGLCELIGSPDRMKGLHRIRTLLPDNQPSTRRSKRQSAQRSGKNDIREVNVLTEATEDLKAHYDLCQELGRGQFGVIRLCKSKQTGEQFACKSIAKSRLCSQKDLDAVRREIQIMKQLQGHPKIVELKAVYEDRTWIHLVMELCEGGELFDKILKQKPHSENDAAEICKSLMEAVQFCQSHGVIHRDLKPENILLVSRTYPSQIKVADFGLAVNIEPGEKISGTAGSAYYIAPEVLKGEYSMEVDVWSSGVVLYILLCGMPPFWDSTEEGIFDAIKYGHLDLCSDPWPSISSAAKDLIRGMLCPDIRKRLTPERVLRHEWIVKHTQTSKTEQSSSLQQDSHISHTSWCFDASPSVSCSVVSEDSSFLSRNCTSLASSFEDSFIQSTYIERQTAATLSQEKCKREDKWLNPPPADEGSLQFETWISFIRFVDQILHELSCECVSKANKDINLIPKTIALLQSKNGLKCTTIEATSSKETVIVDLCKEKFLVVLDRENERIGWKHVEKVDSSISLDSSRSLLWSPCSATIRIQAQPRLVC</sequence>